<comment type="caution">
    <text evidence="1">The sequence shown here is derived from an EMBL/GenBank/DDBJ whole genome shotgun (WGS) entry which is preliminary data.</text>
</comment>
<reference evidence="1 2" key="1">
    <citation type="journal article" date="2022" name="Front. Cell. Infect. Microbiol.">
        <title>The Genomes of Two Strains of Taenia crassiceps the Animal Model for the Study of Human Cysticercosis.</title>
        <authorList>
            <person name="Bobes R.J."/>
            <person name="Estrada K."/>
            <person name="Rios-Valencia D.G."/>
            <person name="Calderon-Gallegos A."/>
            <person name="de la Torre P."/>
            <person name="Carrero J.C."/>
            <person name="Sanchez-Flores A."/>
            <person name="Laclette J.P."/>
        </authorList>
    </citation>
    <scope>NUCLEOTIDE SEQUENCE [LARGE SCALE GENOMIC DNA]</scope>
    <source>
        <strain evidence="1">WFUcys</strain>
    </source>
</reference>
<dbReference type="Proteomes" id="UP001651158">
    <property type="component" value="Unassembled WGS sequence"/>
</dbReference>
<gene>
    <name evidence="1" type="ORF">TcWFU_000217</name>
</gene>
<dbReference type="EMBL" id="JAKROA010000008">
    <property type="protein sequence ID" value="KAL5105331.1"/>
    <property type="molecule type" value="Genomic_DNA"/>
</dbReference>
<accession>A0ABR4Q6K2</accession>
<keyword evidence="2" id="KW-1185">Reference proteome</keyword>
<name>A0ABR4Q6K2_9CEST</name>
<sequence>MAVAIILPYIHHHMGRKIVALHTTHERCSVMAQQLTHFLPDMAPFTAFVSQSITLPFVRLEGISSIIMQHWNSGLHRIGSQLRRLSNELRHL</sequence>
<protein>
    <submittedName>
        <fullName evidence="1">Uncharacterized protein</fullName>
    </submittedName>
</protein>
<proteinExistence type="predicted"/>
<evidence type="ECO:0000313" key="1">
    <source>
        <dbReference type="EMBL" id="KAL5105331.1"/>
    </source>
</evidence>
<organism evidence="1 2">
    <name type="scientific">Taenia crassiceps</name>
    <dbReference type="NCBI Taxonomy" id="6207"/>
    <lineage>
        <taxon>Eukaryota</taxon>
        <taxon>Metazoa</taxon>
        <taxon>Spiralia</taxon>
        <taxon>Lophotrochozoa</taxon>
        <taxon>Platyhelminthes</taxon>
        <taxon>Cestoda</taxon>
        <taxon>Eucestoda</taxon>
        <taxon>Cyclophyllidea</taxon>
        <taxon>Taeniidae</taxon>
        <taxon>Taenia</taxon>
    </lineage>
</organism>
<evidence type="ECO:0000313" key="2">
    <source>
        <dbReference type="Proteomes" id="UP001651158"/>
    </source>
</evidence>